<keyword evidence="5 6" id="KW-0472">Membrane</keyword>
<evidence type="ECO:0000256" key="1">
    <source>
        <dbReference type="ARBA" id="ARBA00004651"/>
    </source>
</evidence>
<evidence type="ECO:0000256" key="6">
    <source>
        <dbReference type="SAM" id="Phobius"/>
    </source>
</evidence>
<sequence length="219" mass="22963">MARRPSRPGRGRKMSETIFSLITDYGPIAIFVSAFLSCLALPIPTSLMMLTGGAFVATADLDLLPVVQAALSGAVIGDQAGFLIGRFGGTPVLERLARAPARRAVLDRARALVDRHGGLGVFFSTWAIAPLGPWVNFAAGATGLGWLRFTIADVLGEVIWVSLYVGLGYGFAANVAAVAEAMGDLMGLLAALAVAAAAALWIRAVLKAQRARHPAQDHR</sequence>
<keyword evidence="4 6" id="KW-1133">Transmembrane helix</keyword>
<evidence type="ECO:0000259" key="7">
    <source>
        <dbReference type="Pfam" id="PF09335"/>
    </source>
</evidence>
<dbReference type="Proteomes" id="UP000322080">
    <property type="component" value="Unassembled WGS sequence"/>
</dbReference>
<feature type="transmembrane region" description="Helical" evidence="6">
    <location>
        <begin position="21"/>
        <end position="43"/>
    </location>
</feature>
<dbReference type="EMBL" id="VSIY01000005">
    <property type="protein sequence ID" value="TYB81700.1"/>
    <property type="molecule type" value="Genomic_DNA"/>
</dbReference>
<comment type="subcellular location">
    <subcellularLocation>
        <location evidence="1">Cell membrane</location>
        <topology evidence="1">Multi-pass membrane protein</topology>
    </subcellularLocation>
</comment>
<evidence type="ECO:0000256" key="4">
    <source>
        <dbReference type="ARBA" id="ARBA00022989"/>
    </source>
</evidence>
<dbReference type="GO" id="GO:0005886">
    <property type="term" value="C:plasma membrane"/>
    <property type="evidence" value="ECO:0007669"/>
    <property type="project" value="UniProtKB-SubCell"/>
</dbReference>
<feature type="transmembrane region" description="Helical" evidence="6">
    <location>
        <begin position="158"/>
        <end position="179"/>
    </location>
</feature>
<feature type="domain" description="VTT" evidence="7">
    <location>
        <begin position="43"/>
        <end position="169"/>
    </location>
</feature>
<protein>
    <submittedName>
        <fullName evidence="8">DedA family protein</fullName>
    </submittedName>
</protein>
<keyword evidence="3 6" id="KW-0812">Transmembrane</keyword>
<dbReference type="InterPro" id="IPR051311">
    <property type="entry name" value="DedA_domain"/>
</dbReference>
<organism evidence="8 9">
    <name type="scientific">Maritimibacter fusiformis</name>
    <dbReference type="NCBI Taxonomy" id="2603819"/>
    <lineage>
        <taxon>Bacteria</taxon>
        <taxon>Pseudomonadati</taxon>
        <taxon>Pseudomonadota</taxon>
        <taxon>Alphaproteobacteria</taxon>
        <taxon>Rhodobacterales</taxon>
        <taxon>Roseobacteraceae</taxon>
        <taxon>Maritimibacter</taxon>
    </lineage>
</organism>
<dbReference type="AlphaFoldDB" id="A0A5D0RJ98"/>
<dbReference type="Pfam" id="PF09335">
    <property type="entry name" value="VTT_dom"/>
    <property type="match status" value="1"/>
</dbReference>
<evidence type="ECO:0000256" key="3">
    <source>
        <dbReference type="ARBA" id="ARBA00022692"/>
    </source>
</evidence>
<accession>A0A5D0RJ98</accession>
<keyword evidence="2" id="KW-1003">Cell membrane</keyword>
<comment type="caution">
    <text evidence="8">The sequence shown here is derived from an EMBL/GenBank/DDBJ whole genome shotgun (WGS) entry which is preliminary data.</text>
</comment>
<proteinExistence type="predicted"/>
<evidence type="ECO:0000256" key="5">
    <source>
        <dbReference type="ARBA" id="ARBA00023136"/>
    </source>
</evidence>
<dbReference type="PANTHER" id="PTHR42709">
    <property type="entry name" value="ALKALINE PHOSPHATASE LIKE PROTEIN"/>
    <property type="match status" value="1"/>
</dbReference>
<feature type="transmembrane region" description="Helical" evidence="6">
    <location>
        <begin position="123"/>
        <end position="146"/>
    </location>
</feature>
<dbReference type="InterPro" id="IPR032816">
    <property type="entry name" value="VTT_dom"/>
</dbReference>
<evidence type="ECO:0000313" key="8">
    <source>
        <dbReference type="EMBL" id="TYB81700.1"/>
    </source>
</evidence>
<reference evidence="8 9" key="1">
    <citation type="submission" date="2019-08" db="EMBL/GenBank/DDBJ databases">
        <title>Identification of a novel species of the genus Boseongicola.</title>
        <authorList>
            <person name="Zhang X.-Q."/>
        </authorList>
    </citation>
    <scope>NUCLEOTIDE SEQUENCE [LARGE SCALE GENOMIC DNA]</scope>
    <source>
        <strain evidence="8 9">HY14</strain>
    </source>
</reference>
<name>A0A5D0RJ98_9RHOB</name>
<keyword evidence="9" id="KW-1185">Reference proteome</keyword>
<dbReference type="PANTHER" id="PTHR42709:SF6">
    <property type="entry name" value="UNDECAPRENYL PHOSPHATE TRANSPORTER A"/>
    <property type="match status" value="1"/>
</dbReference>
<evidence type="ECO:0000256" key="2">
    <source>
        <dbReference type="ARBA" id="ARBA00022475"/>
    </source>
</evidence>
<feature type="transmembrane region" description="Helical" evidence="6">
    <location>
        <begin position="185"/>
        <end position="206"/>
    </location>
</feature>
<evidence type="ECO:0000313" key="9">
    <source>
        <dbReference type="Proteomes" id="UP000322080"/>
    </source>
</evidence>
<gene>
    <name evidence="8" type="ORF">FVF75_08285</name>
</gene>